<feature type="binding site" evidence="7">
    <location>
        <position position="85"/>
    </location>
    <ligand>
        <name>substrate</name>
    </ligand>
</feature>
<dbReference type="Pfam" id="PF01202">
    <property type="entry name" value="SKI"/>
    <property type="match status" value="1"/>
</dbReference>
<evidence type="ECO:0000256" key="5">
    <source>
        <dbReference type="ARBA" id="ARBA00022840"/>
    </source>
</evidence>
<dbReference type="UniPathway" id="UPA00053">
    <property type="reaction ID" value="UER00088"/>
</dbReference>
<keyword evidence="7" id="KW-0479">Metal-binding</keyword>
<evidence type="ECO:0000256" key="1">
    <source>
        <dbReference type="ARBA" id="ARBA00022605"/>
    </source>
</evidence>
<dbReference type="EMBL" id="FNVA01000002">
    <property type="protein sequence ID" value="SEF93697.1"/>
    <property type="molecule type" value="Genomic_DNA"/>
</dbReference>
<feature type="binding site" evidence="7">
    <location>
        <begin position="39"/>
        <end position="44"/>
    </location>
    <ligand>
        <name>ATP</name>
        <dbReference type="ChEBI" id="CHEBI:30616"/>
    </ligand>
</feature>
<keyword evidence="1 7" id="KW-0028">Amino-acid biosynthesis</keyword>
<keyword evidence="6 7" id="KW-0057">Aromatic amino acid biosynthesis</keyword>
<gene>
    <name evidence="7" type="primary">aroK</name>
    <name evidence="8" type="ORF">SAMN05421819_1416</name>
</gene>
<dbReference type="HAMAP" id="MF_00109">
    <property type="entry name" value="Shikimate_kinase"/>
    <property type="match status" value="1"/>
</dbReference>
<dbReference type="Gene3D" id="3.40.50.300">
    <property type="entry name" value="P-loop containing nucleotide triphosphate hydrolases"/>
    <property type="match status" value="1"/>
</dbReference>
<comment type="subcellular location">
    <subcellularLocation>
        <location evidence="7">Cytoplasm</location>
    </subcellularLocation>
</comment>
<feature type="binding site" evidence="7">
    <location>
        <position position="43"/>
    </location>
    <ligand>
        <name>Mg(2+)</name>
        <dbReference type="ChEBI" id="CHEBI:18420"/>
    </ligand>
</feature>
<dbReference type="OrthoDB" id="9800332at2"/>
<keyword evidence="7" id="KW-0460">Magnesium</keyword>
<keyword evidence="4 7" id="KW-0418">Kinase</keyword>
<dbReference type="PANTHER" id="PTHR21087:SF16">
    <property type="entry name" value="SHIKIMATE KINASE 1, CHLOROPLASTIC"/>
    <property type="match status" value="1"/>
</dbReference>
<name>A0A1H5W4F0_9BACT</name>
<dbReference type="PRINTS" id="PR01100">
    <property type="entry name" value="SHIKIMTKNASE"/>
</dbReference>
<sequence>MAAAALIEVSMEKTMSSQSARLAPAPAAFDRLVLTGFMGSGKTTIGALLAKHLGWTFLDLDHEIERRTGQTVPGLFAQHGESHFRRLESSALASVLGRRHVVIALGGGVPEELGNRLLLEQTPRTAVVYLEAPFEELLERCLRQPNATERPNLADTVLAAQRFARRQRHYEHLARFRVVTTGRTALETLDDVLAVALR</sequence>
<keyword evidence="3 7" id="KW-0547">Nucleotide-binding</keyword>
<dbReference type="GO" id="GO:0005524">
    <property type="term" value="F:ATP binding"/>
    <property type="evidence" value="ECO:0007669"/>
    <property type="project" value="UniProtKB-UniRule"/>
</dbReference>
<dbReference type="GO" id="GO:0004765">
    <property type="term" value="F:shikimate kinase activity"/>
    <property type="evidence" value="ECO:0007669"/>
    <property type="project" value="UniProtKB-UniRule"/>
</dbReference>
<evidence type="ECO:0000256" key="4">
    <source>
        <dbReference type="ARBA" id="ARBA00022777"/>
    </source>
</evidence>
<dbReference type="InterPro" id="IPR031322">
    <property type="entry name" value="Shikimate/glucono_kinase"/>
</dbReference>
<feature type="binding site" evidence="7">
    <location>
        <position position="107"/>
    </location>
    <ligand>
        <name>substrate</name>
    </ligand>
</feature>
<dbReference type="GO" id="GO:0009423">
    <property type="term" value="P:chorismate biosynthetic process"/>
    <property type="evidence" value="ECO:0007669"/>
    <property type="project" value="UniProtKB-UniRule"/>
</dbReference>
<keyword evidence="9" id="KW-1185">Reference proteome</keyword>
<keyword evidence="7" id="KW-0963">Cytoplasm</keyword>
<dbReference type="GO" id="GO:0008652">
    <property type="term" value="P:amino acid biosynthetic process"/>
    <property type="evidence" value="ECO:0007669"/>
    <property type="project" value="UniProtKB-KW"/>
</dbReference>
<dbReference type="Proteomes" id="UP000236728">
    <property type="component" value="Unassembled WGS sequence"/>
</dbReference>
<keyword evidence="5 7" id="KW-0067">ATP-binding</keyword>
<comment type="subunit">
    <text evidence="7">Monomer.</text>
</comment>
<organism evidence="8 9">
    <name type="scientific">Bryocella elongata</name>
    <dbReference type="NCBI Taxonomy" id="863522"/>
    <lineage>
        <taxon>Bacteria</taxon>
        <taxon>Pseudomonadati</taxon>
        <taxon>Acidobacteriota</taxon>
        <taxon>Terriglobia</taxon>
        <taxon>Terriglobales</taxon>
        <taxon>Acidobacteriaceae</taxon>
        <taxon>Bryocella</taxon>
    </lineage>
</organism>
<comment type="cofactor">
    <cofactor evidence="7">
        <name>Mg(2+)</name>
        <dbReference type="ChEBI" id="CHEBI:18420"/>
    </cofactor>
    <text evidence="7">Binds 1 Mg(2+) ion per subunit.</text>
</comment>
<comment type="similarity">
    <text evidence="7">Belongs to the shikimate kinase family.</text>
</comment>
<dbReference type="GO" id="GO:0000287">
    <property type="term" value="F:magnesium ion binding"/>
    <property type="evidence" value="ECO:0007669"/>
    <property type="project" value="UniProtKB-UniRule"/>
</dbReference>
<dbReference type="InterPro" id="IPR000623">
    <property type="entry name" value="Shikimate_kinase/TSH1"/>
</dbReference>
<reference evidence="8 9" key="1">
    <citation type="submission" date="2016-10" db="EMBL/GenBank/DDBJ databases">
        <authorList>
            <person name="de Groot N.N."/>
        </authorList>
    </citation>
    <scope>NUCLEOTIDE SEQUENCE [LARGE SCALE GENOMIC DNA]</scope>
    <source>
        <strain evidence="8 9">DSM 22489</strain>
    </source>
</reference>
<dbReference type="InterPro" id="IPR027417">
    <property type="entry name" value="P-loop_NTPase"/>
</dbReference>
<dbReference type="GO" id="GO:0005829">
    <property type="term" value="C:cytosol"/>
    <property type="evidence" value="ECO:0007669"/>
    <property type="project" value="TreeGrafter"/>
</dbReference>
<proteinExistence type="inferred from homology"/>
<evidence type="ECO:0000313" key="8">
    <source>
        <dbReference type="EMBL" id="SEF93697.1"/>
    </source>
</evidence>
<evidence type="ECO:0000313" key="9">
    <source>
        <dbReference type="Proteomes" id="UP000236728"/>
    </source>
</evidence>
<feature type="binding site" evidence="7">
    <location>
        <position position="61"/>
    </location>
    <ligand>
        <name>substrate</name>
    </ligand>
</feature>
<dbReference type="CDD" id="cd00464">
    <property type="entry name" value="SK"/>
    <property type="match status" value="1"/>
</dbReference>
<dbReference type="SUPFAM" id="SSF52540">
    <property type="entry name" value="P-loop containing nucleoside triphosphate hydrolases"/>
    <property type="match status" value="1"/>
</dbReference>
<evidence type="ECO:0000256" key="3">
    <source>
        <dbReference type="ARBA" id="ARBA00022741"/>
    </source>
</evidence>
<comment type="catalytic activity">
    <reaction evidence="7">
        <text>shikimate + ATP = 3-phosphoshikimate + ADP + H(+)</text>
        <dbReference type="Rhea" id="RHEA:13121"/>
        <dbReference type="ChEBI" id="CHEBI:15378"/>
        <dbReference type="ChEBI" id="CHEBI:30616"/>
        <dbReference type="ChEBI" id="CHEBI:36208"/>
        <dbReference type="ChEBI" id="CHEBI:145989"/>
        <dbReference type="ChEBI" id="CHEBI:456216"/>
        <dbReference type="EC" id="2.7.1.71"/>
    </reaction>
</comment>
<dbReference type="EC" id="2.7.1.71" evidence="7"/>
<protein>
    <recommendedName>
        <fullName evidence="7">Shikimate kinase</fullName>
        <shortName evidence="7">SK</shortName>
        <ecNumber evidence="7">2.7.1.71</ecNumber>
    </recommendedName>
</protein>
<keyword evidence="2 7" id="KW-0808">Transferase</keyword>
<accession>A0A1H5W4F0</accession>
<dbReference type="PANTHER" id="PTHR21087">
    <property type="entry name" value="SHIKIMATE KINASE"/>
    <property type="match status" value="1"/>
</dbReference>
<dbReference type="GO" id="GO:0009073">
    <property type="term" value="P:aromatic amino acid family biosynthetic process"/>
    <property type="evidence" value="ECO:0007669"/>
    <property type="project" value="UniProtKB-KW"/>
</dbReference>
<evidence type="ECO:0000256" key="2">
    <source>
        <dbReference type="ARBA" id="ARBA00022679"/>
    </source>
</evidence>
<evidence type="ECO:0000256" key="6">
    <source>
        <dbReference type="ARBA" id="ARBA00023141"/>
    </source>
</evidence>
<feature type="binding site" evidence="7">
    <location>
        <position position="183"/>
    </location>
    <ligand>
        <name>ATP</name>
        <dbReference type="ChEBI" id="CHEBI:30616"/>
    </ligand>
</feature>
<evidence type="ECO:0000256" key="7">
    <source>
        <dbReference type="HAMAP-Rule" id="MF_00109"/>
    </source>
</evidence>
<comment type="function">
    <text evidence="7">Catalyzes the specific phosphorylation of the 3-hydroxyl group of shikimic acid using ATP as a cosubstrate.</text>
</comment>
<feature type="binding site" evidence="7">
    <location>
        <position position="166"/>
    </location>
    <ligand>
        <name>substrate</name>
    </ligand>
</feature>
<comment type="pathway">
    <text evidence="7">Metabolic intermediate biosynthesis; chorismate biosynthesis; chorismate from D-erythrose 4-phosphate and phosphoenolpyruvate: step 5/7.</text>
</comment>
<feature type="binding site" evidence="7">
    <location>
        <position position="150"/>
    </location>
    <ligand>
        <name>ATP</name>
        <dbReference type="ChEBI" id="CHEBI:30616"/>
    </ligand>
</feature>
<dbReference type="AlphaFoldDB" id="A0A1H5W4F0"/>